<dbReference type="EMBL" id="GBRH01227159">
    <property type="protein sequence ID" value="JAD70736.1"/>
    <property type="molecule type" value="Transcribed_RNA"/>
</dbReference>
<protein>
    <submittedName>
        <fullName evidence="1">Uncharacterized protein</fullName>
    </submittedName>
</protein>
<sequence>MVPQFFSGMMFGTTIFLENKCLDFTPLPKIKMYL</sequence>
<name>A0A0A9C583_ARUDO</name>
<proteinExistence type="predicted"/>
<evidence type="ECO:0000313" key="1">
    <source>
        <dbReference type="EMBL" id="JAD70736.1"/>
    </source>
</evidence>
<organism evidence="1">
    <name type="scientific">Arundo donax</name>
    <name type="common">Giant reed</name>
    <name type="synonym">Donax arundinaceus</name>
    <dbReference type="NCBI Taxonomy" id="35708"/>
    <lineage>
        <taxon>Eukaryota</taxon>
        <taxon>Viridiplantae</taxon>
        <taxon>Streptophyta</taxon>
        <taxon>Embryophyta</taxon>
        <taxon>Tracheophyta</taxon>
        <taxon>Spermatophyta</taxon>
        <taxon>Magnoliopsida</taxon>
        <taxon>Liliopsida</taxon>
        <taxon>Poales</taxon>
        <taxon>Poaceae</taxon>
        <taxon>PACMAD clade</taxon>
        <taxon>Arundinoideae</taxon>
        <taxon>Arundineae</taxon>
        <taxon>Arundo</taxon>
    </lineage>
</organism>
<reference evidence="1" key="1">
    <citation type="submission" date="2014-09" db="EMBL/GenBank/DDBJ databases">
        <authorList>
            <person name="Magalhaes I.L.F."/>
            <person name="Oliveira U."/>
            <person name="Santos F.R."/>
            <person name="Vidigal T.H.D.A."/>
            <person name="Brescovit A.D."/>
            <person name="Santos A.J."/>
        </authorList>
    </citation>
    <scope>NUCLEOTIDE SEQUENCE</scope>
    <source>
        <tissue evidence="1">Shoot tissue taken approximately 20 cm above the soil surface</tissue>
    </source>
</reference>
<accession>A0A0A9C583</accession>
<dbReference type="AlphaFoldDB" id="A0A0A9C583"/>
<reference evidence="1" key="2">
    <citation type="journal article" date="2015" name="Data Brief">
        <title>Shoot transcriptome of the giant reed, Arundo donax.</title>
        <authorList>
            <person name="Barrero R.A."/>
            <person name="Guerrero F.D."/>
            <person name="Moolhuijzen P."/>
            <person name="Goolsby J.A."/>
            <person name="Tidwell J."/>
            <person name="Bellgard S.E."/>
            <person name="Bellgard M.I."/>
        </authorList>
    </citation>
    <scope>NUCLEOTIDE SEQUENCE</scope>
    <source>
        <tissue evidence="1">Shoot tissue taken approximately 20 cm above the soil surface</tissue>
    </source>
</reference>